<keyword evidence="3" id="KW-1185">Reference proteome</keyword>
<dbReference type="EMBL" id="SRLO01001311">
    <property type="protein sequence ID" value="TNN39068.1"/>
    <property type="molecule type" value="Genomic_DNA"/>
</dbReference>
<feature type="compositionally biased region" description="Acidic residues" evidence="1">
    <location>
        <begin position="197"/>
        <end position="206"/>
    </location>
</feature>
<comment type="caution">
    <text evidence="2">The sequence shown here is derived from an EMBL/GenBank/DDBJ whole genome shotgun (WGS) entry which is preliminary data.</text>
</comment>
<feature type="compositionally biased region" description="Low complexity" evidence="1">
    <location>
        <begin position="156"/>
        <end position="171"/>
    </location>
</feature>
<evidence type="ECO:0000256" key="1">
    <source>
        <dbReference type="SAM" id="MobiDB-lite"/>
    </source>
</evidence>
<dbReference type="Proteomes" id="UP000314294">
    <property type="component" value="Unassembled WGS sequence"/>
</dbReference>
<protein>
    <submittedName>
        <fullName evidence="2">Intron-binding protein aquarius</fullName>
    </submittedName>
</protein>
<sequence length="212" mass="23922">MSRARLGLYVFGRVSLFQNCFELTPVFSQLTARVMQLHIRPHEYYSQEQPRDASGQPDQIIKNMPEMTNMVYNMYMHMIQTSQKYRQQQQQKLALPPQQTTADAAMEEGDLQEPSPKEQEPSPKEQEPSPKEQEPSPKEQEPSPKEQEPSPKDQEPTPMEQEPTPIEQEPPAGGSDPEGSSGALGHAKMPEHPGRDSDDDDEEVESGAEPKP</sequence>
<proteinExistence type="predicted"/>
<dbReference type="AlphaFoldDB" id="A0A4Z2FD25"/>
<feature type="region of interest" description="Disordered" evidence="1">
    <location>
        <begin position="107"/>
        <end position="212"/>
    </location>
</feature>
<reference evidence="2 3" key="1">
    <citation type="submission" date="2019-03" db="EMBL/GenBank/DDBJ databases">
        <title>First draft genome of Liparis tanakae, snailfish: a comprehensive survey of snailfish specific genes.</title>
        <authorList>
            <person name="Kim W."/>
            <person name="Song I."/>
            <person name="Jeong J.-H."/>
            <person name="Kim D."/>
            <person name="Kim S."/>
            <person name="Ryu S."/>
            <person name="Song J.Y."/>
            <person name="Lee S.K."/>
        </authorList>
    </citation>
    <scope>NUCLEOTIDE SEQUENCE [LARGE SCALE GENOMIC DNA]</scope>
    <source>
        <tissue evidence="2">Muscle</tissue>
    </source>
</reference>
<accession>A0A4Z2FD25</accession>
<name>A0A4Z2FD25_9TELE</name>
<dbReference type="OrthoDB" id="1728197at2759"/>
<gene>
    <name evidence="2" type="primary">AQR_0</name>
    <name evidence="2" type="ORF">EYF80_050760</name>
</gene>
<evidence type="ECO:0000313" key="3">
    <source>
        <dbReference type="Proteomes" id="UP000314294"/>
    </source>
</evidence>
<organism evidence="2 3">
    <name type="scientific">Liparis tanakae</name>
    <name type="common">Tanaka's snailfish</name>
    <dbReference type="NCBI Taxonomy" id="230148"/>
    <lineage>
        <taxon>Eukaryota</taxon>
        <taxon>Metazoa</taxon>
        <taxon>Chordata</taxon>
        <taxon>Craniata</taxon>
        <taxon>Vertebrata</taxon>
        <taxon>Euteleostomi</taxon>
        <taxon>Actinopterygii</taxon>
        <taxon>Neopterygii</taxon>
        <taxon>Teleostei</taxon>
        <taxon>Neoteleostei</taxon>
        <taxon>Acanthomorphata</taxon>
        <taxon>Eupercaria</taxon>
        <taxon>Perciformes</taxon>
        <taxon>Cottioidei</taxon>
        <taxon>Cottales</taxon>
        <taxon>Liparidae</taxon>
        <taxon>Liparis</taxon>
    </lineage>
</organism>
<feature type="compositionally biased region" description="Basic and acidic residues" evidence="1">
    <location>
        <begin position="115"/>
        <end position="155"/>
    </location>
</feature>
<evidence type="ECO:0000313" key="2">
    <source>
        <dbReference type="EMBL" id="TNN39068.1"/>
    </source>
</evidence>